<keyword evidence="2" id="KW-1185">Reference proteome</keyword>
<dbReference type="HOGENOM" id="CLU_192073_0_0_11"/>
<proteinExistence type="predicted"/>
<dbReference type="PATRIC" id="fig|1200352.3.peg.1164"/>
<dbReference type="EMBL" id="CP003696">
    <property type="protein sequence ID" value="AGP30797.1"/>
    <property type="molecule type" value="Genomic_DNA"/>
</dbReference>
<accession>S4XCE7</accession>
<evidence type="ECO:0000313" key="1">
    <source>
        <dbReference type="EMBL" id="AGP30797.1"/>
    </source>
</evidence>
<reference evidence="1 2" key="1">
    <citation type="submission" date="2012-06" db="EMBL/GenBank/DDBJ databases">
        <title>Complete genome sequence of Corynebacterium terpenotabidum Y-11 (=DSM 44721).</title>
        <authorList>
            <person name="Ruckert C."/>
            <person name="Albersmeier A."/>
            <person name="Al-Dilaimi A."/>
            <person name="Szczepanowski R."/>
            <person name="Kalinowski J."/>
        </authorList>
    </citation>
    <scope>NUCLEOTIDE SEQUENCE [LARGE SCALE GENOMIC DNA]</scope>
    <source>
        <strain evidence="1 2">Y-11</strain>
    </source>
</reference>
<dbReference type="Proteomes" id="UP000014809">
    <property type="component" value="Chromosome"/>
</dbReference>
<evidence type="ECO:0008006" key="3">
    <source>
        <dbReference type="Google" id="ProtNLM"/>
    </source>
</evidence>
<dbReference type="eggNOG" id="ENOG5031X29">
    <property type="taxonomic scope" value="Bacteria"/>
</dbReference>
<name>S4XCE7_9CORY</name>
<evidence type="ECO:0000313" key="2">
    <source>
        <dbReference type="Proteomes" id="UP000014809"/>
    </source>
</evidence>
<dbReference type="RefSeq" id="WP_020441158.1">
    <property type="nucleotide sequence ID" value="NC_021663.1"/>
</dbReference>
<organism evidence="1 2">
    <name type="scientific">Corynebacterium terpenotabidum Y-11</name>
    <dbReference type="NCBI Taxonomy" id="1200352"/>
    <lineage>
        <taxon>Bacteria</taxon>
        <taxon>Bacillati</taxon>
        <taxon>Actinomycetota</taxon>
        <taxon>Actinomycetes</taxon>
        <taxon>Mycobacteriales</taxon>
        <taxon>Corynebacteriaceae</taxon>
        <taxon>Corynebacterium</taxon>
    </lineage>
</organism>
<dbReference type="STRING" id="1200352.A606_05750"/>
<gene>
    <name evidence="1" type="ORF">A606_05750</name>
</gene>
<dbReference type="OrthoDB" id="4424899at2"/>
<sequence length="78" mass="8151">MDTPAQRAVYRLRPGALDAVARTRGISTATGLADALGISTEELDLVRNGHLVGFPMAVRVAELTGSGDDLSAWTELVG</sequence>
<dbReference type="KEGG" id="cter:A606_05750"/>
<dbReference type="AlphaFoldDB" id="S4XCE7"/>
<protein>
    <recommendedName>
        <fullName evidence="3">HTH cro/C1-type domain-containing protein</fullName>
    </recommendedName>
</protein>